<accession>C4J0E2</accession>
<dbReference type="AlphaFoldDB" id="C4J0E2"/>
<organism evidence="1">
    <name type="scientific">Zea mays</name>
    <name type="common">Maize</name>
    <dbReference type="NCBI Taxonomy" id="4577"/>
    <lineage>
        <taxon>Eukaryota</taxon>
        <taxon>Viridiplantae</taxon>
        <taxon>Streptophyta</taxon>
        <taxon>Embryophyta</taxon>
        <taxon>Tracheophyta</taxon>
        <taxon>Spermatophyta</taxon>
        <taxon>Magnoliopsida</taxon>
        <taxon>Liliopsida</taxon>
        <taxon>Poales</taxon>
        <taxon>Poaceae</taxon>
        <taxon>PACMAD clade</taxon>
        <taxon>Panicoideae</taxon>
        <taxon>Andropogonodae</taxon>
        <taxon>Andropogoneae</taxon>
        <taxon>Tripsacinae</taxon>
        <taxon>Zea</taxon>
    </lineage>
</organism>
<protein>
    <submittedName>
        <fullName evidence="1">Uncharacterized protein</fullName>
    </submittedName>
</protein>
<dbReference type="EMBL" id="BT084289">
    <property type="protein sequence ID" value="ACR34642.1"/>
    <property type="molecule type" value="mRNA"/>
</dbReference>
<name>C4J0E2_MAIZE</name>
<sequence>MTSFRQGDLCALVNGAHLYSDMPPLMAEQSLAYCTAVCFRLSCGS</sequence>
<reference evidence="1" key="2">
    <citation type="submission" date="2012-06" db="EMBL/GenBank/DDBJ databases">
        <authorList>
            <person name="Yu Y."/>
            <person name="Currie J."/>
            <person name="Lomeli R."/>
            <person name="Angelova A."/>
            <person name="Collura K."/>
            <person name="Wissotski M."/>
            <person name="Campos D."/>
            <person name="Kudrna D."/>
            <person name="Golser W."/>
            <person name="Ashely E."/>
            <person name="Descour A."/>
            <person name="Fernandes J."/>
            <person name="Soderlund C."/>
            <person name="Walbot V."/>
        </authorList>
    </citation>
    <scope>NUCLEOTIDE SEQUENCE</scope>
    <source>
        <strain evidence="1">B73</strain>
    </source>
</reference>
<evidence type="ECO:0000313" key="1">
    <source>
        <dbReference type="EMBL" id="ACR34642.1"/>
    </source>
</evidence>
<proteinExistence type="evidence at transcript level"/>
<reference evidence="1" key="1">
    <citation type="journal article" date="2009" name="PLoS Genet.">
        <title>Sequencing, mapping, and analysis of 27,455 maize full-length cDNAs.</title>
        <authorList>
            <person name="Soderlund C."/>
            <person name="Descour A."/>
            <person name="Kudrna D."/>
            <person name="Bomhoff M."/>
            <person name="Boyd L."/>
            <person name="Currie J."/>
            <person name="Angelova A."/>
            <person name="Collura K."/>
            <person name="Wissotski M."/>
            <person name="Ashley E."/>
            <person name="Morrow D."/>
            <person name="Fernandes J."/>
            <person name="Walbot V."/>
            <person name="Yu Y."/>
        </authorList>
    </citation>
    <scope>NUCLEOTIDE SEQUENCE</scope>
    <source>
        <strain evidence="1">B73</strain>
    </source>
</reference>